<evidence type="ECO:0000256" key="2">
    <source>
        <dbReference type="ARBA" id="ARBA00022475"/>
    </source>
</evidence>
<comment type="caution">
    <text evidence="8">The sequence shown here is derived from an EMBL/GenBank/DDBJ whole genome shotgun (WGS) entry which is preliminary data.</text>
</comment>
<accession>A0AA42HSV2</accession>
<dbReference type="Proteomes" id="UP001161294">
    <property type="component" value="Unassembled WGS sequence"/>
</dbReference>
<dbReference type="InterPro" id="IPR036866">
    <property type="entry name" value="RibonucZ/Hydroxyglut_hydro"/>
</dbReference>
<feature type="domain" description="Metallo-beta-lactamase" evidence="7">
    <location>
        <begin position="533"/>
        <end position="717"/>
    </location>
</feature>
<evidence type="ECO:0000259" key="7">
    <source>
        <dbReference type="SMART" id="SM00849"/>
    </source>
</evidence>
<evidence type="ECO:0000256" key="6">
    <source>
        <dbReference type="SAM" id="Phobius"/>
    </source>
</evidence>
<dbReference type="Pfam" id="PF03772">
    <property type="entry name" value="Competence"/>
    <property type="match status" value="1"/>
</dbReference>
<dbReference type="Pfam" id="PF13567">
    <property type="entry name" value="DUF4131"/>
    <property type="match status" value="1"/>
</dbReference>
<dbReference type="InterPro" id="IPR035681">
    <property type="entry name" value="ComA-like_MBL"/>
</dbReference>
<dbReference type="GO" id="GO:0030420">
    <property type="term" value="P:establishment of competence for transformation"/>
    <property type="evidence" value="ECO:0007669"/>
    <property type="project" value="InterPro"/>
</dbReference>
<protein>
    <submittedName>
        <fullName evidence="8">DNA internalization-related competence protein ComEC/Rec2</fullName>
    </submittedName>
</protein>
<dbReference type="InterPro" id="IPR004797">
    <property type="entry name" value="Competence_ComEC/Rec2"/>
</dbReference>
<evidence type="ECO:0000256" key="5">
    <source>
        <dbReference type="ARBA" id="ARBA00023136"/>
    </source>
</evidence>
<feature type="transmembrane region" description="Helical" evidence="6">
    <location>
        <begin position="359"/>
        <end position="377"/>
    </location>
</feature>
<evidence type="ECO:0000256" key="3">
    <source>
        <dbReference type="ARBA" id="ARBA00022692"/>
    </source>
</evidence>
<dbReference type="SMART" id="SM00849">
    <property type="entry name" value="Lactamase_B"/>
    <property type="match status" value="1"/>
</dbReference>
<dbReference type="Gene3D" id="3.60.15.10">
    <property type="entry name" value="Ribonuclease Z/Hydroxyacylglutathione hydrolase-like"/>
    <property type="match status" value="2"/>
</dbReference>
<feature type="transmembrane region" description="Helical" evidence="6">
    <location>
        <begin position="20"/>
        <end position="41"/>
    </location>
</feature>
<dbReference type="InterPro" id="IPR052159">
    <property type="entry name" value="Competence_DNA_uptake"/>
</dbReference>
<feature type="transmembrane region" description="Helical" evidence="6">
    <location>
        <begin position="251"/>
        <end position="273"/>
    </location>
</feature>
<dbReference type="Proteomes" id="UP001158297">
    <property type="component" value="Unassembled WGS sequence"/>
</dbReference>
<feature type="transmembrane region" description="Helical" evidence="6">
    <location>
        <begin position="285"/>
        <end position="304"/>
    </location>
</feature>
<dbReference type="PANTHER" id="PTHR30619:SF1">
    <property type="entry name" value="RECOMBINATION PROTEIN 2"/>
    <property type="match status" value="1"/>
</dbReference>
<dbReference type="NCBIfam" id="TIGR00360">
    <property type="entry name" value="ComEC_N-term"/>
    <property type="match status" value="1"/>
</dbReference>
<dbReference type="RefSeq" id="WP_279853060.1">
    <property type="nucleotide sequence ID" value="NZ_CAURON010000016.1"/>
</dbReference>
<keyword evidence="4 6" id="KW-1133">Transmembrane helix</keyword>
<proteinExistence type="predicted"/>
<dbReference type="InterPro" id="IPR001279">
    <property type="entry name" value="Metallo-B-lactamas"/>
</dbReference>
<feature type="transmembrane region" description="Helical" evidence="6">
    <location>
        <begin position="334"/>
        <end position="353"/>
    </location>
</feature>
<dbReference type="PANTHER" id="PTHR30619">
    <property type="entry name" value="DNA INTERNALIZATION/COMPETENCE PROTEIN COMEC/REC2"/>
    <property type="match status" value="1"/>
</dbReference>
<feature type="transmembrane region" description="Helical" evidence="6">
    <location>
        <begin position="397"/>
        <end position="426"/>
    </location>
</feature>
<dbReference type="SUPFAM" id="SSF56281">
    <property type="entry name" value="Metallo-hydrolase/oxidoreductase"/>
    <property type="match status" value="1"/>
</dbReference>
<sequence>MWWMLGVVVGTATQLQQVALLPWPVYAGWLTAAVLLGPLLWRRPAWRCGWLLWGAALAWGMTGWRAASFAATAMPPAWEGRDVRVTGVITDMPQAVERGMRLRFAVEQAQPVEAPPQPVPLPPQVALTWYGELPAQGLQAGQRWAWTVRLKAPHGERNPHGMDWELWWWSQGIQATGYVRRGARDAPPQWLGQTWQAPVARWRGQIHQRLQAPEGASARLQASMGVVQALVTGAQSSIGRADWQLFRDTGVAHLVSISGLHITMFAWLAMTVVQLCWRRSARLCLWRPAPVVAAWAGLALATAYALFSGWGIPAQRTIGMLAVVVLLRSQARSWPWPCVWLTVLTVVVLIDPWSLLQAGFWLSFVAVGVLFAAQPRLGGDTARGWKPTLVRMAREQWIVGIALAPLTLLLFGQVSVIGLLANLWAIPWVTLVITPLSMLGVLWSPLWWLAAQGVTVMAGMLDAMAGWRGAVLFFAQPPWWAALAGVLGCLWLVMPWGWRWRMLGLPLLIPLLGWQPQAPAWGHFEVLALDVGQGSAALVRTQGHSLLFDAGPQWSEQANAGERTVVPVLRALGIAPDVLLVSHADSDHAGGAEAVVAAFPRAQRLGAGGVPCVQGQSWTWDGVQLEVLHPMAPATHTPVGGAGRNAQSCVLRVRSLAGTAALLTGDVEARQEQALLHAGSPLRADLVLMPHHGSKTSSTAAWVQAVQPAVAIAQSGYRNRFGHPHPAVVQRYQAQGARTVTSAGCGAARWRSWAPGAVQCERTLARRYWQHAVPEAAGAGYTE</sequence>
<dbReference type="GO" id="GO:0005886">
    <property type="term" value="C:plasma membrane"/>
    <property type="evidence" value="ECO:0007669"/>
    <property type="project" value="UniProtKB-SubCell"/>
</dbReference>
<comment type="subcellular location">
    <subcellularLocation>
        <location evidence="1">Cell membrane</location>
        <topology evidence="1">Multi-pass membrane protein</topology>
    </subcellularLocation>
</comment>
<dbReference type="Pfam" id="PF00753">
    <property type="entry name" value="Lactamase_B"/>
    <property type="match status" value="1"/>
</dbReference>
<feature type="transmembrane region" description="Helical" evidence="6">
    <location>
        <begin position="479"/>
        <end position="498"/>
    </location>
</feature>
<evidence type="ECO:0000313" key="8">
    <source>
        <dbReference type="EMBL" id="MDH0363954.1"/>
    </source>
</evidence>
<dbReference type="EMBL" id="JAOCJW010000019">
    <property type="protein sequence ID" value="MDH2006071.1"/>
    <property type="molecule type" value="Genomic_DNA"/>
</dbReference>
<keyword evidence="3 6" id="KW-0812">Transmembrane</keyword>
<dbReference type="InterPro" id="IPR004477">
    <property type="entry name" value="ComEC_N"/>
</dbReference>
<gene>
    <name evidence="9" type="ORF">N5J23_11020</name>
    <name evidence="8" type="ORF">N7330_12985</name>
</gene>
<evidence type="ECO:0000313" key="9">
    <source>
        <dbReference type="EMBL" id="MDH2006071.1"/>
    </source>
</evidence>
<dbReference type="EMBL" id="JAODZU010000015">
    <property type="protein sequence ID" value="MDH0363954.1"/>
    <property type="molecule type" value="Genomic_DNA"/>
</dbReference>
<evidence type="ECO:0000256" key="4">
    <source>
        <dbReference type="ARBA" id="ARBA00022989"/>
    </source>
</evidence>
<evidence type="ECO:0000256" key="1">
    <source>
        <dbReference type="ARBA" id="ARBA00004651"/>
    </source>
</evidence>
<dbReference type="AlphaFoldDB" id="A0AA42HSV2"/>
<dbReference type="CDD" id="cd07731">
    <property type="entry name" value="ComA-like_MBL-fold"/>
    <property type="match status" value="1"/>
</dbReference>
<keyword evidence="5 6" id="KW-0472">Membrane</keyword>
<dbReference type="InterPro" id="IPR025405">
    <property type="entry name" value="DUF4131"/>
</dbReference>
<name>A0AA42HSV2_9BURK</name>
<evidence type="ECO:0000313" key="10">
    <source>
        <dbReference type="Proteomes" id="UP001158297"/>
    </source>
</evidence>
<organism evidence="8 10">
    <name type="scientific">Comamonas aquatica</name>
    <dbReference type="NCBI Taxonomy" id="225991"/>
    <lineage>
        <taxon>Bacteria</taxon>
        <taxon>Pseudomonadati</taxon>
        <taxon>Pseudomonadota</taxon>
        <taxon>Betaproteobacteria</taxon>
        <taxon>Burkholderiales</taxon>
        <taxon>Comamonadaceae</taxon>
        <taxon>Comamonas</taxon>
    </lineage>
</organism>
<keyword evidence="2" id="KW-1003">Cell membrane</keyword>
<reference evidence="8" key="1">
    <citation type="submission" date="2022-09" db="EMBL/GenBank/DDBJ databases">
        <title>Intensive care unit water sources are persistently colonized with multi-drug resistant bacteria and are the site of extensive horizontal gene transfer of antibiotic resistance genes.</title>
        <authorList>
            <person name="Diorio-Toth L."/>
        </authorList>
    </citation>
    <scope>NUCLEOTIDE SEQUENCE</scope>
    <source>
        <strain evidence="9">GD03686</strain>
        <strain evidence="8">GD04130</strain>
    </source>
</reference>
<dbReference type="NCBIfam" id="TIGR00361">
    <property type="entry name" value="ComEC_Rec2"/>
    <property type="match status" value="1"/>
</dbReference>